<evidence type="ECO:0000259" key="3">
    <source>
        <dbReference type="PROSITE" id="PS50110"/>
    </source>
</evidence>
<dbReference type="InterPro" id="IPR011006">
    <property type="entry name" value="CheY-like_superfamily"/>
</dbReference>
<organism evidence="4 5">
    <name type="scientific">Sphingomonas hengshuiensis</name>
    <dbReference type="NCBI Taxonomy" id="1609977"/>
    <lineage>
        <taxon>Bacteria</taxon>
        <taxon>Pseudomonadati</taxon>
        <taxon>Pseudomonadota</taxon>
        <taxon>Alphaproteobacteria</taxon>
        <taxon>Sphingomonadales</taxon>
        <taxon>Sphingomonadaceae</taxon>
        <taxon>Sphingomonas</taxon>
    </lineage>
</organism>
<dbReference type="AlphaFoldDB" id="A0A7U5CV27"/>
<proteinExistence type="predicted"/>
<dbReference type="KEGG" id="sphi:TS85_08440"/>
<reference evidence="4 5" key="2">
    <citation type="submission" date="2015-02" db="EMBL/GenBank/DDBJ databases">
        <title>The complete genome of Sphingomonas hengshuiensis sp. WHSC-8 isolated from soil of Hengshui Lake.</title>
        <authorList>
            <person name="Wei S."/>
            <person name="Guo J."/>
            <person name="Su C."/>
            <person name="Wu R."/>
            <person name="Zhang Z."/>
            <person name="Liang K."/>
            <person name="Li H."/>
            <person name="Wang T."/>
            <person name="Liu H."/>
            <person name="Zhang C."/>
            <person name="Li Z."/>
            <person name="Wang Q."/>
            <person name="Meng J."/>
        </authorList>
    </citation>
    <scope>NUCLEOTIDE SEQUENCE [LARGE SCALE GENOMIC DNA]</scope>
    <source>
        <strain evidence="4 5">WHSC-8</strain>
    </source>
</reference>
<evidence type="ECO:0000256" key="1">
    <source>
        <dbReference type="ARBA" id="ARBA00022553"/>
    </source>
</evidence>
<dbReference type="Gene3D" id="3.40.50.2300">
    <property type="match status" value="1"/>
</dbReference>
<evidence type="ECO:0000313" key="5">
    <source>
        <dbReference type="Proteomes" id="UP000032300"/>
    </source>
</evidence>
<dbReference type="Proteomes" id="UP000032300">
    <property type="component" value="Chromosome"/>
</dbReference>
<keyword evidence="5" id="KW-1185">Reference proteome</keyword>
<sequence>MAAQIVAIVEDDESVRIAMRGLVRSYGFTAEAFESGEAYLAADAPERTGCLITDVEMPGMDGFALVRRLGERGCHTPVVMVSAGTSPDLEGRALECGARGLLRKPFPAAALIAHLDATLGAGRA</sequence>
<dbReference type="PROSITE" id="PS50110">
    <property type="entry name" value="RESPONSE_REGULATORY"/>
    <property type="match status" value="1"/>
</dbReference>
<dbReference type="SMART" id="SM00448">
    <property type="entry name" value="REC"/>
    <property type="match status" value="1"/>
</dbReference>
<dbReference type="InterPro" id="IPR001789">
    <property type="entry name" value="Sig_transdc_resp-reg_receiver"/>
</dbReference>
<dbReference type="EMBL" id="CP010836">
    <property type="protein sequence ID" value="AJP74374.1"/>
    <property type="molecule type" value="Genomic_DNA"/>
</dbReference>
<dbReference type="GO" id="GO:0000160">
    <property type="term" value="P:phosphorelay signal transduction system"/>
    <property type="evidence" value="ECO:0007669"/>
    <property type="project" value="InterPro"/>
</dbReference>
<dbReference type="InterPro" id="IPR050595">
    <property type="entry name" value="Bact_response_regulator"/>
</dbReference>
<gene>
    <name evidence="4" type="ORF">TS85_08440</name>
</gene>
<dbReference type="PANTHER" id="PTHR44591">
    <property type="entry name" value="STRESS RESPONSE REGULATOR PROTEIN 1"/>
    <property type="match status" value="1"/>
</dbReference>
<dbReference type="SUPFAM" id="SSF52172">
    <property type="entry name" value="CheY-like"/>
    <property type="match status" value="1"/>
</dbReference>
<dbReference type="Pfam" id="PF00072">
    <property type="entry name" value="Response_reg"/>
    <property type="match status" value="1"/>
</dbReference>
<accession>A0A7U5CV27</accession>
<evidence type="ECO:0000256" key="2">
    <source>
        <dbReference type="PROSITE-ProRule" id="PRU00169"/>
    </source>
</evidence>
<feature type="domain" description="Response regulatory" evidence="3">
    <location>
        <begin position="5"/>
        <end position="119"/>
    </location>
</feature>
<keyword evidence="1 2" id="KW-0597">Phosphoprotein</keyword>
<reference evidence="4 5" key="1">
    <citation type="journal article" date="2015" name="Int. J. Syst. Evol. Microbiol.">
        <title>Sphingomonas hengshuiensis sp. nov., isolated from lake wetland.</title>
        <authorList>
            <person name="Wei S."/>
            <person name="Wang T."/>
            <person name="Liu H."/>
            <person name="Zhang C."/>
            <person name="Guo J."/>
            <person name="Wang Q."/>
            <person name="Liang K."/>
            <person name="Zhang Z."/>
        </authorList>
    </citation>
    <scope>NUCLEOTIDE SEQUENCE [LARGE SCALE GENOMIC DNA]</scope>
    <source>
        <strain evidence="4 5">WHSC-8</strain>
    </source>
</reference>
<name>A0A7U5CV27_9SPHN</name>
<protein>
    <recommendedName>
        <fullName evidence="3">Response regulatory domain-containing protein</fullName>
    </recommendedName>
</protein>
<evidence type="ECO:0000313" key="4">
    <source>
        <dbReference type="EMBL" id="AJP74374.1"/>
    </source>
</evidence>
<dbReference type="PANTHER" id="PTHR44591:SF25">
    <property type="entry name" value="CHEMOTAXIS TWO-COMPONENT RESPONSE REGULATOR"/>
    <property type="match status" value="1"/>
</dbReference>
<feature type="modified residue" description="4-aspartylphosphate" evidence="2">
    <location>
        <position position="54"/>
    </location>
</feature>